<dbReference type="PROSITE" id="PS00028">
    <property type="entry name" value="ZINC_FINGER_C2H2_1"/>
    <property type="match status" value="8"/>
</dbReference>
<dbReference type="GO" id="GO:0008270">
    <property type="term" value="F:zinc ion binding"/>
    <property type="evidence" value="ECO:0007669"/>
    <property type="project" value="UniProtKB-KW"/>
</dbReference>
<evidence type="ECO:0000256" key="3">
    <source>
        <dbReference type="ARBA" id="ARBA00022771"/>
    </source>
</evidence>
<evidence type="ECO:0000256" key="5">
    <source>
        <dbReference type="PROSITE-ProRule" id="PRU00042"/>
    </source>
</evidence>
<sequence>TGVLAYNYVCNYCQVLFTDISDILDHIEDHFVDVPMPIKEERSFNSEIREDVLKSCDDFTTNYHTTGEADFIDVKGDVTLKCKPCDDVCIQVEKEESKRRRRYVYPCDNCKSRFKSQHQLSLHIKQEHNADHIVEKKGVKGIYKCDHCNQNINGKLLFYAHQYEHLAGANKCDSMTNVSLLDRLKAFLDASISFDENSPEKAYGCKICSHCSLKVRRNIERHILQTHVCKLKDNRKSEKKFSCEYCGHKFKLSHNLMVHKRRHTMEKPYKCQICNKSFSHASYMKYHEAVHRDLYTHQCSTCGLSFRSKPKLNTHMKCHSSEMFTCPVCSKEFRSHRINRHIKHVHQNVTRPYKCDVCAQAFKTSKTLKTHSFRHTGEKRYACRFNCSERFISTAGRRGHEKSKHEALA</sequence>
<accession>A0A9Q0NDK1</accession>
<feature type="domain" description="C2H2-type" evidence="6">
    <location>
        <begin position="297"/>
        <end position="324"/>
    </location>
</feature>
<keyword evidence="3 5" id="KW-0863">Zinc-finger</keyword>
<dbReference type="InterPro" id="IPR008598">
    <property type="entry name" value="Di19_Zn-bd"/>
</dbReference>
<feature type="domain" description="C2H2-type" evidence="6">
    <location>
        <begin position="8"/>
        <end position="35"/>
    </location>
</feature>
<evidence type="ECO:0000256" key="2">
    <source>
        <dbReference type="ARBA" id="ARBA00022737"/>
    </source>
</evidence>
<protein>
    <submittedName>
        <fullName evidence="7">Zinc finger protein</fullName>
    </submittedName>
</protein>
<dbReference type="GO" id="GO:0000977">
    <property type="term" value="F:RNA polymerase II transcription regulatory region sequence-specific DNA binding"/>
    <property type="evidence" value="ECO:0007669"/>
    <property type="project" value="TreeGrafter"/>
</dbReference>
<feature type="domain" description="C2H2-type" evidence="6">
    <location>
        <begin position="241"/>
        <end position="268"/>
    </location>
</feature>
<feature type="domain" description="C2H2-type" evidence="6">
    <location>
        <begin position="269"/>
        <end position="296"/>
    </location>
</feature>
<proteinExistence type="predicted"/>
<dbReference type="PROSITE" id="PS50157">
    <property type="entry name" value="ZINC_FINGER_C2H2_2"/>
    <property type="match status" value="6"/>
</dbReference>
<keyword evidence="8" id="KW-1185">Reference proteome</keyword>
<evidence type="ECO:0000313" key="7">
    <source>
        <dbReference type="EMBL" id="KAJ6648148.1"/>
    </source>
</evidence>
<dbReference type="Proteomes" id="UP001151699">
    <property type="component" value="Chromosome A"/>
</dbReference>
<feature type="domain" description="C2H2-type" evidence="6">
    <location>
        <begin position="353"/>
        <end position="380"/>
    </location>
</feature>
<evidence type="ECO:0000256" key="4">
    <source>
        <dbReference type="ARBA" id="ARBA00022833"/>
    </source>
</evidence>
<dbReference type="OrthoDB" id="6077919at2759"/>
<keyword evidence="2" id="KW-0677">Repeat</keyword>
<dbReference type="FunFam" id="3.30.160.60:FF:000072">
    <property type="entry name" value="zinc finger protein 143 isoform X1"/>
    <property type="match status" value="1"/>
</dbReference>
<evidence type="ECO:0000256" key="1">
    <source>
        <dbReference type="ARBA" id="ARBA00022723"/>
    </source>
</evidence>
<keyword evidence="1" id="KW-0479">Metal-binding</keyword>
<dbReference type="AlphaFoldDB" id="A0A9Q0NDK1"/>
<feature type="non-terminal residue" evidence="7">
    <location>
        <position position="1"/>
    </location>
</feature>
<dbReference type="InterPro" id="IPR013087">
    <property type="entry name" value="Znf_C2H2_type"/>
</dbReference>
<dbReference type="Pfam" id="PF00096">
    <property type="entry name" value="zf-C2H2"/>
    <property type="match status" value="2"/>
</dbReference>
<feature type="non-terminal residue" evidence="7">
    <location>
        <position position="409"/>
    </location>
</feature>
<evidence type="ECO:0000313" key="8">
    <source>
        <dbReference type="Proteomes" id="UP001151699"/>
    </source>
</evidence>
<dbReference type="SUPFAM" id="SSF57667">
    <property type="entry name" value="beta-beta-alpha zinc fingers"/>
    <property type="match status" value="3"/>
</dbReference>
<dbReference type="PANTHER" id="PTHR24379">
    <property type="entry name" value="KRAB AND ZINC FINGER DOMAIN-CONTAINING"/>
    <property type="match status" value="1"/>
</dbReference>
<dbReference type="Gene3D" id="3.30.160.60">
    <property type="entry name" value="Classic Zinc Finger"/>
    <property type="match status" value="5"/>
</dbReference>
<dbReference type="GO" id="GO:0005634">
    <property type="term" value="C:nucleus"/>
    <property type="evidence" value="ECO:0007669"/>
    <property type="project" value="TreeGrafter"/>
</dbReference>
<comment type="caution">
    <text evidence="7">The sequence shown here is derived from an EMBL/GenBank/DDBJ whole genome shotgun (WGS) entry which is preliminary data.</text>
</comment>
<dbReference type="SMART" id="SM00355">
    <property type="entry name" value="ZnF_C2H2"/>
    <property type="match status" value="10"/>
</dbReference>
<dbReference type="FunFam" id="3.30.160.60:FF:001049">
    <property type="entry name" value="zinc finger protein 319"/>
    <property type="match status" value="1"/>
</dbReference>
<dbReference type="PANTHER" id="PTHR24379:SF127">
    <property type="entry name" value="BLOODY FINGERS-RELATED"/>
    <property type="match status" value="1"/>
</dbReference>
<organism evidence="7 8">
    <name type="scientific">Pseudolycoriella hygida</name>
    <dbReference type="NCBI Taxonomy" id="35572"/>
    <lineage>
        <taxon>Eukaryota</taxon>
        <taxon>Metazoa</taxon>
        <taxon>Ecdysozoa</taxon>
        <taxon>Arthropoda</taxon>
        <taxon>Hexapoda</taxon>
        <taxon>Insecta</taxon>
        <taxon>Pterygota</taxon>
        <taxon>Neoptera</taxon>
        <taxon>Endopterygota</taxon>
        <taxon>Diptera</taxon>
        <taxon>Nematocera</taxon>
        <taxon>Sciaroidea</taxon>
        <taxon>Sciaridae</taxon>
        <taxon>Pseudolycoriella</taxon>
    </lineage>
</organism>
<name>A0A9Q0NDK1_9DIPT</name>
<keyword evidence="4" id="KW-0862">Zinc</keyword>
<reference evidence="7" key="1">
    <citation type="submission" date="2022-07" db="EMBL/GenBank/DDBJ databases">
        <authorList>
            <person name="Trinca V."/>
            <person name="Uliana J.V.C."/>
            <person name="Torres T.T."/>
            <person name="Ward R.J."/>
            <person name="Monesi N."/>
        </authorList>
    </citation>
    <scope>NUCLEOTIDE SEQUENCE</scope>
    <source>
        <strain evidence="7">HSMRA1968</strain>
        <tissue evidence="7">Whole embryos</tissue>
    </source>
</reference>
<gene>
    <name evidence="7" type="primary">ZNF69_0</name>
    <name evidence="7" type="ORF">Bhyg_03374</name>
</gene>
<dbReference type="Pfam" id="PF05605">
    <property type="entry name" value="zf-Di19"/>
    <property type="match status" value="1"/>
</dbReference>
<feature type="domain" description="C2H2-type" evidence="6">
    <location>
        <begin position="105"/>
        <end position="133"/>
    </location>
</feature>
<dbReference type="InterPro" id="IPR036236">
    <property type="entry name" value="Znf_C2H2_sf"/>
</dbReference>
<dbReference type="GO" id="GO:0000981">
    <property type="term" value="F:DNA-binding transcription factor activity, RNA polymerase II-specific"/>
    <property type="evidence" value="ECO:0007669"/>
    <property type="project" value="TreeGrafter"/>
</dbReference>
<evidence type="ECO:0000259" key="6">
    <source>
        <dbReference type="PROSITE" id="PS50157"/>
    </source>
</evidence>
<dbReference type="EMBL" id="WJQU01000001">
    <property type="protein sequence ID" value="KAJ6648148.1"/>
    <property type="molecule type" value="Genomic_DNA"/>
</dbReference>